<gene>
    <name evidence="2" type="ORF">EEDITHA_LOCUS17144</name>
</gene>
<evidence type="ECO:0000313" key="2">
    <source>
        <dbReference type="EMBL" id="CAH2102530.1"/>
    </source>
</evidence>
<feature type="signal peptide" evidence="1">
    <location>
        <begin position="1"/>
        <end position="18"/>
    </location>
</feature>
<evidence type="ECO:0000256" key="1">
    <source>
        <dbReference type="SAM" id="SignalP"/>
    </source>
</evidence>
<sequence length="172" mass="19095">MNAPAVILFCSLVGSIACYNVQREPPYHTGPNDPYVVEVNPGFGFEPSQRIFWGSGSGSNQVGGGNSLWSKLTNKFPFLENMFGRITLPTQYGVPNYQQQYAVPGNFQPQYYNGQYYQQLLPSGRDVSFTDDAVIVTPPQVPIAPQPVAPVPDSSTGYNYNKPQYRLQLPHK</sequence>
<organism evidence="2 3">
    <name type="scientific">Euphydryas editha</name>
    <name type="common">Edith's checkerspot</name>
    <dbReference type="NCBI Taxonomy" id="104508"/>
    <lineage>
        <taxon>Eukaryota</taxon>
        <taxon>Metazoa</taxon>
        <taxon>Ecdysozoa</taxon>
        <taxon>Arthropoda</taxon>
        <taxon>Hexapoda</taxon>
        <taxon>Insecta</taxon>
        <taxon>Pterygota</taxon>
        <taxon>Neoptera</taxon>
        <taxon>Endopterygota</taxon>
        <taxon>Lepidoptera</taxon>
        <taxon>Glossata</taxon>
        <taxon>Ditrysia</taxon>
        <taxon>Papilionoidea</taxon>
        <taxon>Nymphalidae</taxon>
        <taxon>Nymphalinae</taxon>
        <taxon>Euphydryas</taxon>
    </lineage>
</organism>
<reference evidence="2" key="1">
    <citation type="submission" date="2022-03" db="EMBL/GenBank/DDBJ databases">
        <authorList>
            <person name="Tunstrom K."/>
        </authorList>
    </citation>
    <scope>NUCLEOTIDE SEQUENCE</scope>
</reference>
<dbReference type="Proteomes" id="UP001153954">
    <property type="component" value="Unassembled WGS sequence"/>
</dbReference>
<dbReference type="EMBL" id="CAKOGL010000025">
    <property type="protein sequence ID" value="CAH2102530.1"/>
    <property type="molecule type" value="Genomic_DNA"/>
</dbReference>
<comment type="caution">
    <text evidence="2">The sequence shown here is derived from an EMBL/GenBank/DDBJ whole genome shotgun (WGS) entry which is preliminary data.</text>
</comment>
<feature type="chain" id="PRO_5043897267" evidence="1">
    <location>
        <begin position="19"/>
        <end position="172"/>
    </location>
</feature>
<keyword evidence="1" id="KW-0732">Signal</keyword>
<proteinExistence type="predicted"/>
<accession>A0AAU9V0F5</accession>
<keyword evidence="3" id="KW-1185">Reference proteome</keyword>
<evidence type="ECO:0000313" key="3">
    <source>
        <dbReference type="Proteomes" id="UP001153954"/>
    </source>
</evidence>
<name>A0AAU9V0F5_EUPED</name>
<protein>
    <submittedName>
        <fullName evidence="2">Uncharacterized protein</fullName>
    </submittedName>
</protein>
<dbReference type="AlphaFoldDB" id="A0AAU9V0F5"/>